<evidence type="ECO:0000256" key="6">
    <source>
        <dbReference type="ARBA" id="ARBA00022801"/>
    </source>
</evidence>
<dbReference type="EC" id="3.6.1.22" evidence="4"/>
<evidence type="ECO:0000256" key="2">
    <source>
        <dbReference type="ARBA" id="ARBA00001947"/>
    </source>
</evidence>
<dbReference type="InterPro" id="IPR050241">
    <property type="entry name" value="NAD-cap_RNA_hydrolase_NudC"/>
</dbReference>
<dbReference type="InterPro" id="IPR020476">
    <property type="entry name" value="Nudix_hydrolase"/>
</dbReference>
<dbReference type="SUPFAM" id="SSF55811">
    <property type="entry name" value="Nudix"/>
    <property type="match status" value="1"/>
</dbReference>
<dbReference type="InterPro" id="IPR015797">
    <property type="entry name" value="NUDIX_hydrolase-like_dom_sf"/>
</dbReference>
<dbReference type="Gene3D" id="3.90.79.10">
    <property type="entry name" value="Nucleoside Triphosphate Pyrophosphohydrolase"/>
    <property type="match status" value="1"/>
</dbReference>
<keyword evidence="7" id="KW-0460">Magnesium</keyword>
<evidence type="ECO:0000259" key="11">
    <source>
        <dbReference type="PROSITE" id="PS51462"/>
    </source>
</evidence>
<dbReference type="Pfam" id="PF09296">
    <property type="entry name" value="NUDIX-like"/>
    <property type="match status" value="1"/>
</dbReference>
<dbReference type="InterPro" id="IPR020084">
    <property type="entry name" value="NUDIX_hydrolase_CS"/>
</dbReference>
<evidence type="ECO:0000256" key="4">
    <source>
        <dbReference type="ARBA" id="ARBA00012381"/>
    </source>
</evidence>
<dbReference type="GO" id="GO:0035529">
    <property type="term" value="F:NADH pyrophosphatase activity"/>
    <property type="evidence" value="ECO:0007669"/>
    <property type="project" value="TreeGrafter"/>
</dbReference>
<dbReference type="GO" id="GO:0006742">
    <property type="term" value="P:NADP+ catabolic process"/>
    <property type="evidence" value="ECO:0007669"/>
    <property type="project" value="TreeGrafter"/>
</dbReference>
<dbReference type="PROSITE" id="PS51462">
    <property type="entry name" value="NUDIX"/>
    <property type="match status" value="1"/>
</dbReference>
<dbReference type="EMBL" id="QENY01000001">
    <property type="protein sequence ID" value="PVX59238.1"/>
    <property type="molecule type" value="Genomic_DNA"/>
</dbReference>
<comment type="caution">
    <text evidence="12">The sequence shown here is derived from an EMBL/GenBank/DDBJ whole genome shotgun (WGS) entry which is preliminary data.</text>
</comment>
<comment type="similarity">
    <text evidence="3">Belongs to the Nudix hydrolase family. NudC subfamily.</text>
</comment>
<evidence type="ECO:0000256" key="3">
    <source>
        <dbReference type="ARBA" id="ARBA00009595"/>
    </source>
</evidence>
<comment type="cofactor">
    <cofactor evidence="1">
        <name>Mg(2+)</name>
        <dbReference type="ChEBI" id="CHEBI:18420"/>
    </cofactor>
</comment>
<evidence type="ECO:0000256" key="10">
    <source>
        <dbReference type="RuleBase" id="RU003476"/>
    </source>
</evidence>
<gene>
    <name evidence="12" type="ORF">C7379_1014</name>
</gene>
<feature type="domain" description="Nudix hydrolase" evidence="11">
    <location>
        <begin position="137"/>
        <end position="264"/>
    </location>
</feature>
<sequence length="290" mass="32955">MKKYYFIFSKTDLLLQKQEDGSLSIPLCGDVPVEVKPWTHIMDVSPMDDGTLVKTFNIDSPQQITITDVVLRDSGHEFVGLRQSYYHLSNELYLKAGKCSELLYWDRNTQFCGVCGAPMHMHTDISKKCSECGKEVWPQLAIAVIVLIHRGDEVLLVHAKNFKSDFYGLVAGFVETGETLEEAVAREVMEETGLTIKDITYQRSQPWPYPCGLMVGYTATYVSGDIHLQRSELSKGGWFRYDELPKIPEKLSVARKLIDQWLASVKKTSVDFPEPTIRFNEDLSSTKIKQ</sequence>
<dbReference type="GO" id="GO:0046872">
    <property type="term" value="F:metal ion binding"/>
    <property type="evidence" value="ECO:0007669"/>
    <property type="project" value="UniProtKB-KW"/>
</dbReference>
<evidence type="ECO:0000256" key="9">
    <source>
        <dbReference type="ARBA" id="ARBA00023679"/>
    </source>
</evidence>
<evidence type="ECO:0000256" key="8">
    <source>
        <dbReference type="ARBA" id="ARBA00023027"/>
    </source>
</evidence>
<dbReference type="InterPro" id="IPR015375">
    <property type="entry name" value="NADH_PPase-like_N"/>
</dbReference>
<dbReference type="Gene3D" id="3.90.79.20">
    <property type="match status" value="1"/>
</dbReference>
<keyword evidence="6 10" id="KW-0378">Hydrolase</keyword>
<dbReference type="GO" id="GO:0005829">
    <property type="term" value="C:cytosol"/>
    <property type="evidence" value="ECO:0007669"/>
    <property type="project" value="TreeGrafter"/>
</dbReference>
<dbReference type="GO" id="GO:0019677">
    <property type="term" value="P:NAD+ catabolic process"/>
    <property type="evidence" value="ECO:0007669"/>
    <property type="project" value="TreeGrafter"/>
</dbReference>
<dbReference type="PANTHER" id="PTHR42904:SF6">
    <property type="entry name" value="NAD-CAPPED RNA HYDROLASE NUDT12"/>
    <property type="match status" value="1"/>
</dbReference>
<comment type="catalytic activity">
    <reaction evidence="9">
        <text>a 5'-end NAD(+)-phospho-ribonucleoside in mRNA + H2O = a 5'-end phospho-adenosine-phospho-ribonucleoside in mRNA + beta-nicotinamide D-ribonucleotide + 2 H(+)</text>
        <dbReference type="Rhea" id="RHEA:60876"/>
        <dbReference type="Rhea" id="RHEA-COMP:15698"/>
        <dbReference type="Rhea" id="RHEA-COMP:15719"/>
        <dbReference type="ChEBI" id="CHEBI:14649"/>
        <dbReference type="ChEBI" id="CHEBI:15377"/>
        <dbReference type="ChEBI" id="CHEBI:15378"/>
        <dbReference type="ChEBI" id="CHEBI:144029"/>
        <dbReference type="ChEBI" id="CHEBI:144051"/>
    </reaction>
    <physiologicalReaction direction="left-to-right" evidence="9">
        <dbReference type="Rhea" id="RHEA:60877"/>
    </physiologicalReaction>
</comment>
<dbReference type="PRINTS" id="PR00502">
    <property type="entry name" value="NUDIXFAMILY"/>
</dbReference>
<dbReference type="NCBIfam" id="NF001299">
    <property type="entry name" value="PRK00241.1"/>
    <property type="match status" value="1"/>
</dbReference>
<name>A0A2U0UNM9_9BACT</name>
<keyword evidence="5" id="KW-0479">Metal-binding</keyword>
<dbReference type="AlphaFoldDB" id="A0A2U0UNM9"/>
<dbReference type="Pfam" id="PF00293">
    <property type="entry name" value="NUDIX"/>
    <property type="match status" value="1"/>
</dbReference>
<keyword evidence="8" id="KW-0520">NAD</keyword>
<dbReference type="OrthoDB" id="9787476at2"/>
<dbReference type="PROSITE" id="PS00893">
    <property type="entry name" value="NUDIX_BOX"/>
    <property type="match status" value="1"/>
</dbReference>
<dbReference type="PANTHER" id="PTHR42904">
    <property type="entry name" value="NUDIX HYDROLASE, NUDC SUBFAMILY"/>
    <property type="match status" value="1"/>
</dbReference>
<protein>
    <recommendedName>
        <fullName evidence="4">NAD(+) diphosphatase</fullName>
        <ecNumber evidence="4">3.6.1.22</ecNumber>
    </recommendedName>
</protein>
<reference evidence="12 13" key="1">
    <citation type="submission" date="2018-05" db="EMBL/GenBank/DDBJ databases">
        <title>Genomic Encyclopedia of Type Strains, Phase IV (KMG-IV): sequencing the most valuable type-strain genomes for metagenomic binning, comparative biology and taxonomic classification.</title>
        <authorList>
            <person name="Goeker M."/>
        </authorList>
    </citation>
    <scope>NUCLEOTIDE SEQUENCE [LARGE SCALE GENOMIC DNA]</scope>
    <source>
        <strain evidence="12 13">DSM 100333</strain>
    </source>
</reference>
<dbReference type="CDD" id="cd03429">
    <property type="entry name" value="NUDIX_NADH_pyrophosphatase_Nudt13"/>
    <property type="match status" value="1"/>
</dbReference>
<evidence type="ECO:0000256" key="1">
    <source>
        <dbReference type="ARBA" id="ARBA00001946"/>
    </source>
</evidence>
<evidence type="ECO:0000313" key="12">
    <source>
        <dbReference type="EMBL" id="PVX59238.1"/>
    </source>
</evidence>
<dbReference type="InterPro" id="IPR049734">
    <property type="entry name" value="NudC-like_C"/>
</dbReference>
<dbReference type="RefSeq" id="WP_116615420.1">
    <property type="nucleotide sequence ID" value="NZ_CAMPWS010000032.1"/>
</dbReference>
<organism evidence="12 13">
    <name type="scientific">Hallella colorans</name>
    <dbReference type="NCBI Taxonomy" id="1703337"/>
    <lineage>
        <taxon>Bacteria</taxon>
        <taxon>Pseudomonadati</taxon>
        <taxon>Bacteroidota</taxon>
        <taxon>Bacteroidia</taxon>
        <taxon>Bacteroidales</taxon>
        <taxon>Prevotellaceae</taxon>
        <taxon>Hallella</taxon>
    </lineage>
</organism>
<evidence type="ECO:0000313" key="13">
    <source>
        <dbReference type="Proteomes" id="UP000245870"/>
    </source>
</evidence>
<accession>A0A2U0UNM9</accession>
<comment type="cofactor">
    <cofactor evidence="2">
        <name>Zn(2+)</name>
        <dbReference type="ChEBI" id="CHEBI:29105"/>
    </cofactor>
</comment>
<evidence type="ECO:0000256" key="7">
    <source>
        <dbReference type="ARBA" id="ARBA00022842"/>
    </source>
</evidence>
<dbReference type="Proteomes" id="UP000245870">
    <property type="component" value="Unassembled WGS sequence"/>
</dbReference>
<evidence type="ECO:0000256" key="5">
    <source>
        <dbReference type="ARBA" id="ARBA00022723"/>
    </source>
</evidence>
<dbReference type="InterPro" id="IPR000086">
    <property type="entry name" value="NUDIX_hydrolase_dom"/>
</dbReference>
<keyword evidence="13" id="KW-1185">Reference proteome</keyword>
<proteinExistence type="inferred from homology"/>